<feature type="chain" id="PRO_5005330494" evidence="2">
    <location>
        <begin position="22"/>
        <end position="400"/>
    </location>
</feature>
<protein>
    <submittedName>
        <fullName evidence="4">Uncharacterized protein</fullName>
    </submittedName>
</protein>
<evidence type="ECO:0000313" key="4">
    <source>
        <dbReference type="WBParaSite" id="SVE_1913100.1"/>
    </source>
</evidence>
<feature type="signal peptide" evidence="2">
    <location>
        <begin position="1"/>
        <end position="21"/>
    </location>
</feature>
<dbReference type="AlphaFoldDB" id="A0A0K0G330"/>
<evidence type="ECO:0000256" key="1">
    <source>
        <dbReference type="SAM" id="Phobius"/>
    </source>
</evidence>
<keyword evidence="1" id="KW-1133">Transmembrane helix</keyword>
<name>A0A0K0G330_STRVS</name>
<evidence type="ECO:0000256" key="2">
    <source>
        <dbReference type="SAM" id="SignalP"/>
    </source>
</evidence>
<dbReference type="Proteomes" id="UP000035680">
    <property type="component" value="Unassembled WGS sequence"/>
</dbReference>
<keyword evidence="2" id="KW-0732">Signal</keyword>
<dbReference type="WBParaSite" id="SVE_1913100.1">
    <property type="protein sequence ID" value="SVE_1913100.1"/>
    <property type="gene ID" value="SVE_1913100"/>
</dbReference>
<proteinExistence type="predicted"/>
<keyword evidence="1" id="KW-0472">Membrane</keyword>
<keyword evidence="3" id="KW-1185">Reference proteome</keyword>
<accession>A0A0K0G330</accession>
<reference evidence="3" key="1">
    <citation type="submission" date="2014-07" db="EMBL/GenBank/DDBJ databases">
        <authorList>
            <person name="Martin A.A"/>
            <person name="De Silva N."/>
        </authorList>
    </citation>
    <scope>NUCLEOTIDE SEQUENCE</scope>
</reference>
<evidence type="ECO:0000313" key="3">
    <source>
        <dbReference type="Proteomes" id="UP000035680"/>
    </source>
</evidence>
<keyword evidence="1" id="KW-0812">Transmembrane</keyword>
<organism evidence="3 4">
    <name type="scientific">Strongyloides venezuelensis</name>
    <name type="common">Threadworm</name>
    <dbReference type="NCBI Taxonomy" id="75913"/>
    <lineage>
        <taxon>Eukaryota</taxon>
        <taxon>Metazoa</taxon>
        <taxon>Ecdysozoa</taxon>
        <taxon>Nematoda</taxon>
        <taxon>Chromadorea</taxon>
        <taxon>Rhabditida</taxon>
        <taxon>Tylenchina</taxon>
        <taxon>Panagrolaimomorpha</taxon>
        <taxon>Strongyloidoidea</taxon>
        <taxon>Strongyloididae</taxon>
        <taxon>Strongyloides</taxon>
    </lineage>
</organism>
<feature type="transmembrane region" description="Helical" evidence="1">
    <location>
        <begin position="332"/>
        <end position="351"/>
    </location>
</feature>
<reference evidence="4" key="2">
    <citation type="submission" date="2015-08" db="UniProtKB">
        <authorList>
            <consortium name="WormBaseParasite"/>
        </authorList>
    </citation>
    <scope>IDENTIFICATION</scope>
</reference>
<sequence>MFSKLVATLLVFSQIRDNVHGTEASLSGREEELDELFRDLTLSNQIGDTTNYYHKETIGREGYVDDCLSFDPISVDISFNHIKMHLFYDDYTQSRTIRYQIKCYLKSLVSAKRIKITEIKLGPLMHGDSIIDDSDCEKLKKIIGKSSKNEMYFIITGTPKKCDNFVGLGIFVMLNPMPNGRPYPFKNNNQFREFKKDIVEQIGRIMDRYMVKHNLGLAKNNFTYRKLVEGDDEPEPLLERSLQESFYMFSIKSHFTQLSEIVELERYYDNEWLMEIDIKRALKYLFSFVVSQYKENIGVVDDKSSESTLISQSDSSNNEEYESWMVDHAITLIPFTLILGAVIACMTFFIHKRNNDAYMKKKKAIFNQGIQVLYDIRKEMDQGSEMTTDSESVTTETSTY</sequence>